<dbReference type="Pfam" id="PF00708">
    <property type="entry name" value="Acylphosphatase"/>
    <property type="match status" value="1"/>
</dbReference>
<dbReference type="AlphaFoldDB" id="A0A7I8INJ4"/>
<dbReference type="GO" id="GO:0003998">
    <property type="term" value="F:acylphosphatase activity"/>
    <property type="evidence" value="ECO:0007669"/>
    <property type="project" value="UniProtKB-EC"/>
</dbReference>
<dbReference type="PROSITE" id="PS00150">
    <property type="entry name" value="ACYLPHOSPHATASE_1"/>
    <property type="match status" value="1"/>
</dbReference>
<evidence type="ECO:0000259" key="4">
    <source>
        <dbReference type="PROSITE" id="PS51160"/>
    </source>
</evidence>
<evidence type="ECO:0000256" key="2">
    <source>
        <dbReference type="RuleBase" id="RU000553"/>
    </source>
</evidence>
<dbReference type="SUPFAM" id="SSF54975">
    <property type="entry name" value="Acylphosphatase/BLUF domain-like"/>
    <property type="match status" value="1"/>
</dbReference>
<dbReference type="PANTHER" id="PTHR47268">
    <property type="entry name" value="ACYLPHOSPHATASE"/>
    <property type="match status" value="1"/>
</dbReference>
<keyword evidence="6" id="KW-1185">Reference proteome</keyword>
<dbReference type="EC" id="3.6.1.7" evidence="1 2"/>
<dbReference type="PROSITE" id="PS51160">
    <property type="entry name" value="ACYLPHOSPHATASE_3"/>
    <property type="match status" value="1"/>
</dbReference>
<dbReference type="Proteomes" id="UP001189122">
    <property type="component" value="Unassembled WGS sequence"/>
</dbReference>
<dbReference type="InterPro" id="IPR017968">
    <property type="entry name" value="Acylphosphatase_CS"/>
</dbReference>
<accession>A0A7I8INJ4</accession>
<dbReference type="EMBL" id="CACRZD030000005">
    <property type="protein sequence ID" value="CAA6659389.1"/>
    <property type="molecule type" value="Genomic_DNA"/>
</dbReference>
<feature type="domain" description="Acylphosphatase-like" evidence="4">
    <location>
        <begin position="41"/>
        <end position="132"/>
    </location>
</feature>
<reference evidence="5 6" key="1">
    <citation type="submission" date="2019-12" db="EMBL/GenBank/DDBJ databases">
        <authorList>
            <person name="Scholz U."/>
            <person name="Mascher M."/>
            <person name="Fiebig A."/>
        </authorList>
    </citation>
    <scope>NUCLEOTIDE SEQUENCE</scope>
</reference>
<dbReference type="InterPro" id="IPR036046">
    <property type="entry name" value="Acylphosphatase-like_dom_sf"/>
</dbReference>
<feature type="active site" evidence="1">
    <location>
        <position position="74"/>
    </location>
</feature>
<dbReference type="Gene3D" id="3.30.70.100">
    <property type="match status" value="1"/>
</dbReference>
<evidence type="ECO:0000256" key="3">
    <source>
        <dbReference type="RuleBase" id="RU004168"/>
    </source>
</evidence>
<feature type="active site" evidence="1">
    <location>
        <position position="56"/>
    </location>
</feature>
<dbReference type="PANTHER" id="PTHR47268:SF4">
    <property type="entry name" value="ACYLPHOSPHATASE"/>
    <property type="match status" value="1"/>
</dbReference>
<evidence type="ECO:0000256" key="1">
    <source>
        <dbReference type="PROSITE-ProRule" id="PRU00520"/>
    </source>
</evidence>
<protein>
    <recommendedName>
        <fullName evidence="1 2">Acylphosphatase</fullName>
        <ecNumber evidence="1 2">3.6.1.7</ecNumber>
    </recommendedName>
</protein>
<evidence type="ECO:0000313" key="6">
    <source>
        <dbReference type="Proteomes" id="UP001189122"/>
    </source>
</evidence>
<name>A0A7I8INJ4_SPIIN</name>
<dbReference type="InterPro" id="IPR001792">
    <property type="entry name" value="Acylphosphatase-like_dom"/>
</dbReference>
<comment type="catalytic activity">
    <reaction evidence="1 2">
        <text>an acyl phosphate + H2O = a carboxylate + phosphate + H(+)</text>
        <dbReference type="Rhea" id="RHEA:14965"/>
        <dbReference type="ChEBI" id="CHEBI:15377"/>
        <dbReference type="ChEBI" id="CHEBI:15378"/>
        <dbReference type="ChEBI" id="CHEBI:29067"/>
        <dbReference type="ChEBI" id="CHEBI:43474"/>
        <dbReference type="ChEBI" id="CHEBI:59918"/>
        <dbReference type="EC" id="3.6.1.7"/>
    </reaction>
</comment>
<sequence length="134" mass="14645">MTSSRCSIFITERLERSFCGSDERDLLHGLCYPPPTTPSNTVKVVIKGRVQGVFFRNWTVQNARELGLNGWVRNRRDGSVEAVFSGEPAKVQEMVDRRCRVGPPAAVVTALHKTAAAAGEETAAGEGFHCRPTA</sequence>
<comment type="similarity">
    <text evidence="3">Belongs to the acylphosphatase family.</text>
</comment>
<organism evidence="5">
    <name type="scientific">Spirodela intermedia</name>
    <name type="common">Intermediate duckweed</name>
    <dbReference type="NCBI Taxonomy" id="51605"/>
    <lineage>
        <taxon>Eukaryota</taxon>
        <taxon>Viridiplantae</taxon>
        <taxon>Streptophyta</taxon>
        <taxon>Embryophyta</taxon>
        <taxon>Tracheophyta</taxon>
        <taxon>Spermatophyta</taxon>
        <taxon>Magnoliopsida</taxon>
        <taxon>Liliopsida</taxon>
        <taxon>Araceae</taxon>
        <taxon>Lemnoideae</taxon>
        <taxon>Spirodela</taxon>
    </lineage>
</organism>
<dbReference type="EMBL" id="LR743592">
    <property type="protein sequence ID" value="CAA2619642.1"/>
    <property type="molecule type" value="Genomic_DNA"/>
</dbReference>
<proteinExistence type="inferred from homology"/>
<keyword evidence="1 2" id="KW-0378">Hydrolase</keyword>
<evidence type="ECO:0000313" key="5">
    <source>
        <dbReference type="EMBL" id="CAA2619642.1"/>
    </source>
</evidence>
<gene>
    <name evidence="5" type="ORF">SI7747_05005811</name>
</gene>
<dbReference type="PRINTS" id="PR00112">
    <property type="entry name" value="ACYLPHPHTASE"/>
</dbReference>
<dbReference type="PROSITE" id="PS00151">
    <property type="entry name" value="ACYLPHOSPHATASE_2"/>
    <property type="match status" value="1"/>
</dbReference>
<dbReference type="InterPro" id="IPR020456">
    <property type="entry name" value="Acylphosphatase"/>
</dbReference>